<protein>
    <recommendedName>
        <fullName evidence="4">Phage tail protein</fullName>
    </recommendedName>
</protein>
<dbReference type="GeneID" id="96868497"/>
<sequence length="264" mass="29068">MSNQHTGLPNTPEEIRAFIGKNFSSLQFGLETEQPHENDTYTLTAHDLISAFQWFEIDAPVSAEPVAWVRRHPDGALTAEFLEHAVIEQVRKDSGAWVPLYTAPVAAQEKEEAARYRWLRDRNDWHAEPRLDADDGSIWRLTFYTPAPIIDPTDDDSLDVALIAAMLADACGSTSHRPIVAAQPDVTQQALDDVKAGIPARDAEIKALRAELETLQAQHAATLASIEAFVACDASAISYLSLGQYRTALLRMLRQAPATKEPGA</sequence>
<accession>A0ABY4NN28</accession>
<reference evidence="2 3" key="1">
    <citation type="journal article" date="2022" name="Int. J. Syst. Evol. Microbiol.">
        <title>Characterization of Alcaligenes aquatilis as a novel member of heterotrophic nitrifier-aerobic denitrifier and its performance in treating piggery wastewater.</title>
        <authorList>
            <person name="Cao X."/>
            <person name="Zhao B."/>
            <person name="Wu Y."/>
            <person name="Huang J."/>
            <person name="Wang H."/>
            <person name="Sun X."/>
            <person name="Li S."/>
        </authorList>
    </citation>
    <scope>NUCLEOTIDE SEQUENCE [LARGE SCALE GENOMIC DNA]</scope>
    <source>
        <strain evidence="2 3">AS1</strain>
    </source>
</reference>
<dbReference type="EMBL" id="CP094619">
    <property type="protein sequence ID" value="UQN37276.1"/>
    <property type="molecule type" value="Genomic_DNA"/>
</dbReference>
<gene>
    <name evidence="2" type="ORF">MTR80_06115</name>
</gene>
<evidence type="ECO:0000256" key="1">
    <source>
        <dbReference type="SAM" id="Coils"/>
    </source>
</evidence>
<evidence type="ECO:0000313" key="2">
    <source>
        <dbReference type="EMBL" id="UQN37276.1"/>
    </source>
</evidence>
<dbReference type="Proteomes" id="UP000831759">
    <property type="component" value="Chromosome"/>
</dbReference>
<evidence type="ECO:0000313" key="3">
    <source>
        <dbReference type="Proteomes" id="UP000831759"/>
    </source>
</evidence>
<keyword evidence="1" id="KW-0175">Coiled coil</keyword>
<evidence type="ECO:0008006" key="4">
    <source>
        <dbReference type="Google" id="ProtNLM"/>
    </source>
</evidence>
<keyword evidence="3" id="KW-1185">Reference proteome</keyword>
<dbReference type="RefSeq" id="WP_249461887.1">
    <property type="nucleotide sequence ID" value="NZ_CP094619.1"/>
</dbReference>
<proteinExistence type="predicted"/>
<name>A0ABY4NN28_9BURK</name>
<feature type="coiled-coil region" evidence="1">
    <location>
        <begin position="198"/>
        <end position="225"/>
    </location>
</feature>
<organism evidence="2 3">
    <name type="scientific">Alcaligenes aquatilis</name>
    <dbReference type="NCBI Taxonomy" id="323284"/>
    <lineage>
        <taxon>Bacteria</taxon>
        <taxon>Pseudomonadati</taxon>
        <taxon>Pseudomonadota</taxon>
        <taxon>Betaproteobacteria</taxon>
        <taxon>Burkholderiales</taxon>
        <taxon>Alcaligenaceae</taxon>
        <taxon>Alcaligenes</taxon>
    </lineage>
</organism>